<comment type="subcellular location">
    <subcellularLocation>
        <location evidence="6">Cytoplasm</location>
    </subcellularLocation>
</comment>
<dbReference type="FunFam" id="3.30.950.10:FF:000002">
    <property type="entry name" value="Ribosomal RNA small subunit methyltransferase I"/>
    <property type="match status" value="1"/>
</dbReference>
<dbReference type="AlphaFoldDB" id="A0A6L6YE43"/>
<dbReference type="Pfam" id="PF00590">
    <property type="entry name" value="TP_methylase"/>
    <property type="match status" value="1"/>
</dbReference>
<evidence type="ECO:0000256" key="3">
    <source>
        <dbReference type="ARBA" id="ARBA00022603"/>
    </source>
</evidence>
<dbReference type="RefSeq" id="WP_160334183.1">
    <property type="nucleotide sequence ID" value="NZ_CALPCR010000004.1"/>
</dbReference>
<dbReference type="NCBIfam" id="TIGR00096">
    <property type="entry name" value="16S rRNA (cytidine(1402)-2'-O)-methyltransferase"/>
    <property type="match status" value="1"/>
</dbReference>
<dbReference type="GO" id="GO:0005737">
    <property type="term" value="C:cytoplasm"/>
    <property type="evidence" value="ECO:0007669"/>
    <property type="project" value="UniProtKB-SubCell"/>
</dbReference>
<dbReference type="InterPro" id="IPR000878">
    <property type="entry name" value="4pyrrol_Mease"/>
</dbReference>
<gene>
    <name evidence="6 8" type="primary">rsmI</name>
    <name evidence="8" type="ORF">E5987_00810</name>
</gene>
<comment type="catalytic activity">
    <reaction evidence="6">
        <text>cytidine(1402) in 16S rRNA + S-adenosyl-L-methionine = 2'-O-methylcytidine(1402) in 16S rRNA + S-adenosyl-L-homocysteine + H(+)</text>
        <dbReference type="Rhea" id="RHEA:42924"/>
        <dbReference type="Rhea" id="RHEA-COMP:10285"/>
        <dbReference type="Rhea" id="RHEA-COMP:10286"/>
        <dbReference type="ChEBI" id="CHEBI:15378"/>
        <dbReference type="ChEBI" id="CHEBI:57856"/>
        <dbReference type="ChEBI" id="CHEBI:59789"/>
        <dbReference type="ChEBI" id="CHEBI:74495"/>
        <dbReference type="ChEBI" id="CHEBI:82748"/>
        <dbReference type="EC" id="2.1.1.198"/>
    </reaction>
</comment>
<evidence type="ECO:0000256" key="1">
    <source>
        <dbReference type="ARBA" id="ARBA00022490"/>
    </source>
</evidence>
<feature type="domain" description="Tetrapyrrole methylase" evidence="7">
    <location>
        <begin position="29"/>
        <end position="228"/>
    </location>
</feature>
<evidence type="ECO:0000256" key="2">
    <source>
        <dbReference type="ARBA" id="ARBA00022552"/>
    </source>
</evidence>
<dbReference type="PANTHER" id="PTHR46111">
    <property type="entry name" value="RIBOSOMAL RNA SMALL SUBUNIT METHYLTRANSFERASE I"/>
    <property type="match status" value="1"/>
</dbReference>
<dbReference type="GO" id="GO:0070677">
    <property type="term" value="F:rRNA (cytosine-2'-O-)-methyltransferase activity"/>
    <property type="evidence" value="ECO:0007669"/>
    <property type="project" value="UniProtKB-UniRule"/>
</dbReference>
<proteinExistence type="inferred from homology"/>
<dbReference type="Gene3D" id="3.40.1010.10">
    <property type="entry name" value="Cobalt-precorrin-4 Transmethylase, Domain 1"/>
    <property type="match status" value="1"/>
</dbReference>
<dbReference type="OrthoDB" id="9809084at2"/>
<dbReference type="Gene3D" id="3.30.950.10">
    <property type="entry name" value="Methyltransferase, Cobalt-precorrin-4 Transmethylase, Domain 2"/>
    <property type="match status" value="1"/>
</dbReference>
<keyword evidence="3 6" id="KW-0489">Methyltransferase</keyword>
<keyword evidence="5 6" id="KW-0949">S-adenosyl-L-methionine</keyword>
<dbReference type="InterPro" id="IPR035996">
    <property type="entry name" value="4pyrrol_Methylase_sf"/>
</dbReference>
<reference evidence="8 9" key="1">
    <citation type="submission" date="2019-12" db="EMBL/GenBank/DDBJ databases">
        <title>Microbes associate with the intestines of laboratory mice.</title>
        <authorList>
            <person name="Navarre W."/>
            <person name="Wong E."/>
        </authorList>
    </citation>
    <scope>NUCLEOTIDE SEQUENCE [LARGE SCALE GENOMIC DNA]</scope>
    <source>
        <strain evidence="8 9">NM82_D38</strain>
    </source>
</reference>
<dbReference type="InterPro" id="IPR014776">
    <property type="entry name" value="4pyrrole_Mease_sub2"/>
</dbReference>
<dbReference type="SUPFAM" id="SSF53790">
    <property type="entry name" value="Tetrapyrrole methylase"/>
    <property type="match status" value="1"/>
</dbReference>
<dbReference type="InterPro" id="IPR014777">
    <property type="entry name" value="4pyrrole_Mease_sub1"/>
</dbReference>
<evidence type="ECO:0000256" key="4">
    <source>
        <dbReference type="ARBA" id="ARBA00022679"/>
    </source>
</evidence>
<dbReference type="Proteomes" id="UP000472580">
    <property type="component" value="Unassembled WGS sequence"/>
</dbReference>
<dbReference type="PIRSF" id="PIRSF005917">
    <property type="entry name" value="MTase_YraL"/>
    <property type="match status" value="1"/>
</dbReference>
<keyword evidence="1 6" id="KW-0963">Cytoplasm</keyword>
<keyword evidence="4 6" id="KW-0808">Transferase</keyword>
<dbReference type="EMBL" id="WSRP01000002">
    <property type="protein sequence ID" value="MVX55747.1"/>
    <property type="molecule type" value="Genomic_DNA"/>
</dbReference>
<comment type="caution">
    <text evidence="8">The sequence shown here is derived from an EMBL/GenBank/DDBJ whole genome shotgun (WGS) entry which is preliminary data.</text>
</comment>
<comment type="function">
    <text evidence="6">Catalyzes the 2'-O-methylation of the ribose of cytidine 1402 (C1402) in 16S rRNA.</text>
</comment>
<dbReference type="CDD" id="cd11648">
    <property type="entry name" value="RsmI"/>
    <property type="match status" value="1"/>
</dbReference>
<sequence length="302" mass="33270">MDSSKPCFEIEKILDSISLASQDLPAPALYIVGLPIGNLGDITLRALWTLSQADFIAAEDTRETKKLLEKFNIQGRLFPVHQHNEHEGTEKILEYLSQGLRVALVTDAGTPAVSDPGSKSVAIVREHGYRVIPVPGASAVVTAMSAAGMAPEGFVFHGFLHGGKKERRDEIAKLVSGGRTFILYEAPHRILKLAEELAENVPAQRKIAIARELTKKFENIESLTASELTDWSKHHEPRGEYVVLVNAEEKNTEEELSQELREWLDNLIPLLPTGQLAAVASKISGLSKKIIYNYILSKKNSS</sequence>
<dbReference type="EC" id="2.1.1.198" evidence="6"/>
<evidence type="ECO:0000256" key="6">
    <source>
        <dbReference type="HAMAP-Rule" id="MF_01877"/>
    </source>
</evidence>
<accession>A0A6L6YE43</accession>
<evidence type="ECO:0000256" key="5">
    <source>
        <dbReference type="ARBA" id="ARBA00022691"/>
    </source>
</evidence>
<evidence type="ECO:0000313" key="9">
    <source>
        <dbReference type="Proteomes" id="UP000472580"/>
    </source>
</evidence>
<dbReference type="FunFam" id="3.40.1010.10:FF:000007">
    <property type="entry name" value="Ribosomal RNA small subunit methyltransferase I"/>
    <property type="match status" value="1"/>
</dbReference>
<organism evidence="8 9">
    <name type="scientific">Parasutterella muris</name>
    <dbReference type="NCBI Taxonomy" id="2565572"/>
    <lineage>
        <taxon>Bacteria</taxon>
        <taxon>Pseudomonadati</taxon>
        <taxon>Pseudomonadota</taxon>
        <taxon>Betaproteobacteria</taxon>
        <taxon>Burkholderiales</taxon>
        <taxon>Sutterellaceae</taxon>
        <taxon>Parasutterella</taxon>
    </lineage>
</organism>
<dbReference type="HAMAP" id="MF_01877">
    <property type="entry name" value="16SrRNA_methyltr_I"/>
    <property type="match status" value="1"/>
</dbReference>
<keyword evidence="2 6" id="KW-0698">rRNA processing</keyword>
<comment type="similarity">
    <text evidence="6">Belongs to the methyltransferase superfamily. RsmI family.</text>
</comment>
<dbReference type="PANTHER" id="PTHR46111:SF1">
    <property type="entry name" value="RIBOSOMAL RNA SMALL SUBUNIT METHYLTRANSFERASE I"/>
    <property type="match status" value="1"/>
</dbReference>
<keyword evidence="9" id="KW-1185">Reference proteome</keyword>
<evidence type="ECO:0000313" key="8">
    <source>
        <dbReference type="EMBL" id="MVX55747.1"/>
    </source>
</evidence>
<protein>
    <recommendedName>
        <fullName evidence="6">Ribosomal RNA small subunit methyltransferase I</fullName>
        <ecNumber evidence="6">2.1.1.198</ecNumber>
    </recommendedName>
    <alternativeName>
        <fullName evidence="6">16S rRNA 2'-O-ribose C1402 methyltransferase</fullName>
    </alternativeName>
    <alternativeName>
        <fullName evidence="6">rRNA (cytidine-2'-O-)-methyltransferase RsmI</fullName>
    </alternativeName>
</protein>
<name>A0A6L6YE43_9BURK</name>
<evidence type="ECO:0000259" key="7">
    <source>
        <dbReference type="Pfam" id="PF00590"/>
    </source>
</evidence>
<dbReference type="InterPro" id="IPR008189">
    <property type="entry name" value="rRNA_ssu_MeTfrase_I"/>
</dbReference>